<evidence type="ECO:0000313" key="9">
    <source>
        <dbReference type="Proteomes" id="UP000239576"/>
    </source>
</evidence>
<dbReference type="GO" id="GO:0000156">
    <property type="term" value="F:phosphorelay response regulator activity"/>
    <property type="evidence" value="ECO:0007669"/>
    <property type="project" value="TreeGrafter"/>
</dbReference>
<dbReference type="CDD" id="cd17574">
    <property type="entry name" value="REC_OmpR"/>
    <property type="match status" value="1"/>
</dbReference>
<dbReference type="CDD" id="cd00383">
    <property type="entry name" value="trans_reg_C"/>
    <property type="match status" value="1"/>
</dbReference>
<dbReference type="SMART" id="SM00448">
    <property type="entry name" value="REC"/>
    <property type="match status" value="1"/>
</dbReference>
<gene>
    <name evidence="8" type="ORF">C7B82_06495</name>
</gene>
<dbReference type="AlphaFoldDB" id="A0A2T1EGM6"/>
<comment type="caution">
    <text evidence="8">The sequence shown here is derived from an EMBL/GenBank/DDBJ whole genome shotgun (WGS) entry which is preliminary data.</text>
</comment>
<reference evidence="9" key="1">
    <citation type="submission" date="2018-02" db="EMBL/GenBank/DDBJ databases">
        <authorList>
            <person name="Moore K."/>
            <person name="Momper L."/>
        </authorList>
    </citation>
    <scope>NUCLEOTIDE SEQUENCE [LARGE SCALE GENOMIC DNA]</scope>
    <source>
        <strain evidence="9">ULC18</strain>
    </source>
</reference>
<keyword evidence="2" id="KW-0902">Two-component regulatory system</keyword>
<dbReference type="Pfam" id="PF00072">
    <property type="entry name" value="Response_reg"/>
    <property type="match status" value="1"/>
</dbReference>
<dbReference type="EMBL" id="PVWK01000031">
    <property type="protein sequence ID" value="PSB31864.1"/>
    <property type="molecule type" value="Genomic_DNA"/>
</dbReference>
<dbReference type="Pfam" id="PF00486">
    <property type="entry name" value="Trans_reg_C"/>
    <property type="match status" value="1"/>
</dbReference>
<dbReference type="InterPro" id="IPR011006">
    <property type="entry name" value="CheY-like_superfamily"/>
</dbReference>
<keyword evidence="1 4" id="KW-0597">Phosphoprotein</keyword>
<feature type="modified residue" description="4-aspartylphosphate" evidence="4">
    <location>
        <position position="61"/>
    </location>
</feature>
<dbReference type="PANTHER" id="PTHR48111">
    <property type="entry name" value="REGULATOR OF RPOS"/>
    <property type="match status" value="1"/>
</dbReference>
<feature type="domain" description="OmpR/PhoB-type" evidence="7">
    <location>
        <begin position="136"/>
        <end position="235"/>
    </location>
</feature>
<keyword evidence="3 5" id="KW-0238">DNA-binding</keyword>
<evidence type="ECO:0000256" key="2">
    <source>
        <dbReference type="ARBA" id="ARBA00023012"/>
    </source>
</evidence>
<sequence length="243" mass="27301">MTNVAVTDAKKILVVEDDAAIRNLIQRFLSSKQTYQVKSVGDGKSAIASFKEFDPDLVILDINLPDSNGYQLCRDMQAATNVCVLMLTSSTDQASKLKVLAEGADDYMTKPFDLEELAVRVEVVLRRMRERTSLQEKSLIFGTLAIDPPRREVKLNGENVRLTALEFNLLHFLASHPGRVWTRIELIREVWGHEFVGDPRVVDVHIGQIRSHIEADTSQPTLIHTVRGVGYKFEAPDTIAQDE</sequence>
<dbReference type="Gene3D" id="3.40.50.2300">
    <property type="match status" value="1"/>
</dbReference>
<dbReference type="GO" id="GO:0006355">
    <property type="term" value="P:regulation of DNA-templated transcription"/>
    <property type="evidence" value="ECO:0007669"/>
    <property type="project" value="InterPro"/>
</dbReference>
<evidence type="ECO:0000313" key="8">
    <source>
        <dbReference type="EMBL" id="PSB31864.1"/>
    </source>
</evidence>
<dbReference type="InterPro" id="IPR039420">
    <property type="entry name" value="WalR-like"/>
</dbReference>
<evidence type="ECO:0000259" key="6">
    <source>
        <dbReference type="PROSITE" id="PS50110"/>
    </source>
</evidence>
<protein>
    <submittedName>
        <fullName evidence="8">DNA-binding response regulator</fullName>
    </submittedName>
</protein>
<proteinExistence type="predicted"/>
<feature type="DNA-binding region" description="OmpR/PhoB-type" evidence="5">
    <location>
        <begin position="136"/>
        <end position="235"/>
    </location>
</feature>
<dbReference type="InterPro" id="IPR001867">
    <property type="entry name" value="OmpR/PhoB-type_DNA-bd"/>
</dbReference>
<dbReference type="SMART" id="SM00862">
    <property type="entry name" value="Trans_reg_C"/>
    <property type="match status" value="1"/>
</dbReference>
<dbReference type="Proteomes" id="UP000239576">
    <property type="component" value="Unassembled WGS sequence"/>
</dbReference>
<dbReference type="InterPro" id="IPR001789">
    <property type="entry name" value="Sig_transdc_resp-reg_receiver"/>
</dbReference>
<dbReference type="OrthoDB" id="508982at2"/>
<dbReference type="InterPro" id="IPR036388">
    <property type="entry name" value="WH-like_DNA-bd_sf"/>
</dbReference>
<dbReference type="RefSeq" id="WP_106255496.1">
    <property type="nucleotide sequence ID" value="NZ_CAWNSW010000125.1"/>
</dbReference>
<dbReference type="Gene3D" id="1.10.10.10">
    <property type="entry name" value="Winged helix-like DNA-binding domain superfamily/Winged helix DNA-binding domain"/>
    <property type="match status" value="1"/>
</dbReference>
<dbReference type="FunFam" id="1.10.10.10:FF:000018">
    <property type="entry name" value="DNA-binding response regulator ResD"/>
    <property type="match status" value="1"/>
</dbReference>
<feature type="domain" description="Response regulatory" evidence="6">
    <location>
        <begin position="11"/>
        <end position="125"/>
    </location>
</feature>
<evidence type="ECO:0000256" key="4">
    <source>
        <dbReference type="PROSITE-ProRule" id="PRU00169"/>
    </source>
</evidence>
<dbReference type="PROSITE" id="PS50110">
    <property type="entry name" value="RESPONSE_REGULATORY"/>
    <property type="match status" value="1"/>
</dbReference>
<dbReference type="PROSITE" id="PS51755">
    <property type="entry name" value="OMPR_PHOB"/>
    <property type="match status" value="1"/>
</dbReference>
<dbReference type="GO" id="GO:0032993">
    <property type="term" value="C:protein-DNA complex"/>
    <property type="evidence" value="ECO:0007669"/>
    <property type="project" value="TreeGrafter"/>
</dbReference>
<evidence type="ECO:0000256" key="1">
    <source>
        <dbReference type="ARBA" id="ARBA00022553"/>
    </source>
</evidence>
<dbReference type="GO" id="GO:0005829">
    <property type="term" value="C:cytosol"/>
    <property type="evidence" value="ECO:0007669"/>
    <property type="project" value="TreeGrafter"/>
</dbReference>
<reference evidence="8 9" key="2">
    <citation type="submission" date="2018-03" db="EMBL/GenBank/DDBJ databases">
        <title>The ancient ancestry and fast evolution of plastids.</title>
        <authorList>
            <person name="Moore K.R."/>
            <person name="Magnabosco C."/>
            <person name="Momper L."/>
            <person name="Gold D.A."/>
            <person name="Bosak T."/>
            <person name="Fournier G.P."/>
        </authorList>
    </citation>
    <scope>NUCLEOTIDE SEQUENCE [LARGE SCALE GENOMIC DNA]</scope>
    <source>
        <strain evidence="8 9">ULC18</strain>
    </source>
</reference>
<evidence type="ECO:0000256" key="3">
    <source>
        <dbReference type="ARBA" id="ARBA00023125"/>
    </source>
</evidence>
<dbReference type="PANTHER" id="PTHR48111:SF40">
    <property type="entry name" value="PHOSPHATE REGULON TRANSCRIPTIONAL REGULATORY PROTEIN PHOB"/>
    <property type="match status" value="1"/>
</dbReference>
<dbReference type="GO" id="GO:0000976">
    <property type="term" value="F:transcription cis-regulatory region binding"/>
    <property type="evidence" value="ECO:0007669"/>
    <property type="project" value="TreeGrafter"/>
</dbReference>
<keyword evidence="9" id="KW-1185">Reference proteome</keyword>
<accession>A0A2T1EGM6</accession>
<organism evidence="8 9">
    <name type="scientific">Stenomitos frigidus ULC18</name>
    <dbReference type="NCBI Taxonomy" id="2107698"/>
    <lineage>
        <taxon>Bacteria</taxon>
        <taxon>Bacillati</taxon>
        <taxon>Cyanobacteriota</taxon>
        <taxon>Cyanophyceae</taxon>
        <taxon>Leptolyngbyales</taxon>
        <taxon>Leptolyngbyaceae</taxon>
        <taxon>Stenomitos</taxon>
    </lineage>
</organism>
<name>A0A2T1EGM6_9CYAN</name>
<evidence type="ECO:0000256" key="5">
    <source>
        <dbReference type="PROSITE-ProRule" id="PRU01091"/>
    </source>
</evidence>
<dbReference type="SUPFAM" id="SSF52172">
    <property type="entry name" value="CheY-like"/>
    <property type="match status" value="1"/>
</dbReference>
<evidence type="ECO:0000259" key="7">
    <source>
        <dbReference type="PROSITE" id="PS51755"/>
    </source>
</evidence>